<feature type="domain" description="NAD-dependent epimerase/dehydratase" evidence="10">
    <location>
        <begin position="18"/>
        <end position="274"/>
    </location>
</feature>
<dbReference type="PANTHER" id="PTHR43238:SF1">
    <property type="entry name" value="GDP-L-FUCOSE SYNTHASE"/>
    <property type="match status" value="1"/>
</dbReference>
<dbReference type="AlphaFoldDB" id="A0A3D8J842"/>
<keyword evidence="7 9" id="KW-0511">Multifunctional enzyme</keyword>
<evidence type="ECO:0000256" key="5">
    <source>
        <dbReference type="ARBA" id="ARBA00023002"/>
    </source>
</evidence>
<evidence type="ECO:0000256" key="9">
    <source>
        <dbReference type="HAMAP-Rule" id="MF_00956"/>
    </source>
</evidence>
<feature type="site" description="Important for catalytic activity" evidence="9">
    <location>
        <position position="119"/>
    </location>
</feature>
<protein>
    <recommendedName>
        <fullName evidence="3 9">GDP-L-fucose synthase</fullName>
        <ecNumber evidence="3 9">1.1.1.271</ecNumber>
    </recommendedName>
    <alternativeName>
        <fullName evidence="9">GDP-4-keto-6-deoxy-D-mannose-3,5-epimerase-4-reductase</fullName>
    </alternativeName>
</protein>
<sequence>MTSQIKQRHSNLQKDSKIFVAGHKGLVGNAIVKSLHEQGFQNILTHTKDELDLSNLVCVENFFALHQPEFVFLAAAKVGGILANTTYRADFIYQNLAIQNNVIFSAYKYQVKKLIFLGSSCIYPKETRQPIKEDYLLTSPLEYTNEPYAIAKIAGMKMCESFNLQYGTNFLCLMPTNLYGSNDNFNLFHSHVIPALIRKMHLAKLLSQGNTQAALQDVRRDCAQTAKEAQNILDTLLISDKAVGVWGSGKPRREFLHSSDMANASIHIMQHVDFADILSLKKLNVADSEIRNTHINVGYGSDVSIQELAELIKRIVGFEGEILYDSSKPDGTMQKLMDSSMLESLGFIPQVSLEDGLKQMYEDYCRRFPIC</sequence>
<reference evidence="11 12" key="1">
    <citation type="submission" date="2018-04" db="EMBL/GenBank/DDBJ databases">
        <title>Novel Campyloabacter and Helicobacter Species and Strains.</title>
        <authorList>
            <person name="Mannion A.J."/>
            <person name="Shen Z."/>
            <person name="Fox J.G."/>
        </authorList>
    </citation>
    <scope>NUCLEOTIDE SEQUENCE [LARGE SCALE GENOMIC DNA]</scope>
    <source>
        <strain evidence="11 12">MIT 97-5075</strain>
    </source>
</reference>
<dbReference type="HAMAP" id="MF_00956">
    <property type="entry name" value="GDP_fucose_synth"/>
    <property type="match status" value="1"/>
</dbReference>
<evidence type="ECO:0000313" key="11">
    <source>
        <dbReference type="EMBL" id="RDU73440.1"/>
    </source>
</evidence>
<keyword evidence="5 9" id="KW-0560">Oxidoreductase</keyword>
<dbReference type="RefSeq" id="WP_104763633.1">
    <property type="nucleotide sequence ID" value="NZ_FZPM01000027.1"/>
</dbReference>
<dbReference type="GO" id="GO:0070401">
    <property type="term" value="F:NADP+ binding"/>
    <property type="evidence" value="ECO:0007669"/>
    <property type="project" value="UniProtKB-UniRule"/>
</dbReference>
<feature type="binding site" evidence="9">
    <location>
        <begin position="117"/>
        <end position="120"/>
    </location>
    <ligand>
        <name>NADP(+)</name>
        <dbReference type="ChEBI" id="CHEBI:58349"/>
    </ligand>
</feature>
<evidence type="ECO:0000256" key="3">
    <source>
        <dbReference type="ARBA" id="ARBA00012371"/>
    </source>
</evidence>
<dbReference type="FunFam" id="3.40.50.720:FF:000101">
    <property type="entry name" value="GDP-L-fucose synthase"/>
    <property type="match status" value="1"/>
</dbReference>
<comment type="similarity">
    <text evidence="2 9">Belongs to the NAD(P)-dependent epimerase/dehydratase family. Fucose synthase subfamily.</text>
</comment>
<feature type="binding site" evidence="9">
    <location>
        <begin position="22"/>
        <end position="28"/>
    </location>
    <ligand>
        <name>NADP(+)</name>
        <dbReference type="ChEBI" id="CHEBI:58349"/>
    </ligand>
</feature>
<proteinExistence type="inferred from homology"/>
<dbReference type="InterPro" id="IPR001509">
    <property type="entry name" value="Epimerase_deHydtase"/>
</dbReference>
<feature type="binding site" evidence="9">
    <location>
        <position position="199"/>
    </location>
    <ligand>
        <name>substrate</name>
    </ligand>
</feature>
<feature type="binding site" evidence="9">
    <location>
        <position position="152"/>
    </location>
    <ligand>
        <name>NADP(+)</name>
        <dbReference type="ChEBI" id="CHEBI:58349"/>
    </ligand>
</feature>
<evidence type="ECO:0000256" key="1">
    <source>
        <dbReference type="ARBA" id="ARBA00004883"/>
    </source>
</evidence>
<keyword evidence="12" id="KW-1185">Reference proteome</keyword>
<comment type="caution">
    <text evidence="11">The sequence shown here is derived from an EMBL/GenBank/DDBJ whole genome shotgun (WGS) entry which is preliminary data.</text>
</comment>
<dbReference type="InterPro" id="IPR036291">
    <property type="entry name" value="NAD(P)-bd_dom_sf"/>
</dbReference>
<evidence type="ECO:0000256" key="6">
    <source>
        <dbReference type="ARBA" id="ARBA00023235"/>
    </source>
</evidence>
<evidence type="ECO:0000313" key="12">
    <source>
        <dbReference type="Proteomes" id="UP000256424"/>
    </source>
</evidence>
<name>A0A3D8J842_9HELI</name>
<dbReference type="SUPFAM" id="SSF51735">
    <property type="entry name" value="NAD(P)-binding Rossmann-fold domains"/>
    <property type="match status" value="1"/>
</dbReference>
<feature type="binding site" evidence="9">
    <location>
        <position position="330"/>
    </location>
    <ligand>
        <name>substrate</name>
    </ligand>
</feature>
<keyword evidence="4 9" id="KW-0521">NADP</keyword>
<dbReference type="InterPro" id="IPR028614">
    <property type="entry name" value="GDP_fucose/colitose_synth"/>
</dbReference>
<feature type="binding site" evidence="9">
    <location>
        <position position="191"/>
    </location>
    <ligand>
        <name>NADP(+)</name>
        <dbReference type="ChEBI" id="CHEBI:58349"/>
    </ligand>
</feature>
<feature type="site" description="Important for catalytic activity" evidence="9">
    <location>
        <position position="121"/>
    </location>
</feature>
<dbReference type="Proteomes" id="UP000256424">
    <property type="component" value="Unassembled WGS sequence"/>
</dbReference>
<dbReference type="GO" id="GO:0016853">
    <property type="term" value="F:isomerase activity"/>
    <property type="evidence" value="ECO:0007669"/>
    <property type="project" value="UniProtKB-KW"/>
</dbReference>
<accession>A0A3D8J842</accession>
<feature type="active site" description="Proton donor/acceptor" evidence="9">
    <location>
        <position position="148"/>
    </location>
</feature>
<dbReference type="UniPathway" id="UPA00128">
    <property type="reaction ID" value="UER00191"/>
</dbReference>
<dbReference type="Gene3D" id="3.90.25.10">
    <property type="entry name" value="UDP-galactose 4-epimerase, domain 1"/>
    <property type="match status" value="1"/>
</dbReference>
<dbReference type="CDD" id="cd05239">
    <property type="entry name" value="GDP_FS_SDR_e"/>
    <property type="match status" value="1"/>
</dbReference>
<evidence type="ECO:0000256" key="8">
    <source>
        <dbReference type="ARBA" id="ARBA00051935"/>
    </source>
</evidence>
<evidence type="ECO:0000256" key="4">
    <source>
        <dbReference type="ARBA" id="ARBA00022857"/>
    </source>
</evidence>
<feature type="binding site" evidence="9">
    <location>
        <position position="253"/>
    </location>
    <ligand>
        <name>substrate</name>
    </ligand>
</feature>
<dbReference type="GO" id="GO:0050577">
    <property type="term" value="F:GDP-L-fucose synthase activity"/>
    <property type="evidence" value="ECO:0007669"/>
    <property type="project" value="UniProtKB-UniRule"/>
</dbReference>
<dbReference type="PANTHER" id="PTHR43238">
    <property type="entry name" value="GDP-L-FUCOSE SYNTHASE"/>
    <property type="match status" value="1"/>
</dbReference>
<evidence type="ECO:0000256" key="7">
    <source>
        <dbReference type="ARBA" id="ARBA00023268"/>
    </source>
</evidence>
<dbReference type="Pfam" id="PF01370">
    <property type="entry name" value="Epimerase"/>
    <property type="match status" value="1"/>
</dbReference>
<comment type="catalytic activity">
    <reaction evidence="8 9">
        <text>GDP-beta-L-fucose + NADP(+) = GDP-4-dehydro-alpha-D-rhamnose + NADPH + H(+)</text>
        <dbReference type="Rhea" id="RHEA:18885"/>
        <dbReference type="ChEBI" id="CHEBI:15378"/>
        <dbReference type="ChEBI" id="CHEBI:57273"/>
        <dbReference type="ChEBI" id="CHEBI:57783"/>
        <dbReference type="ChEBI" id="CHEBI:57964"/>
        <dbReference type="ChEBI" id="CHEBI:58349"/>
        <dbReference type="EC" id="1.1.1.271"/>
    </reaction>
</comment>
<dbReference type="Gene3D" id="3.40.50.720">
    <property type="entry name" value="NAD(P)-binding Rossmann-like Domain"/>
    <property type="match status" value="2"/>
</dbReference>
<comment type="function">
    <text evidence="9">Catalyzes the two-step NADP-dependent conversion of GDP-4-dehydro-6-deoxy-D-mannose to GDP-fucose, involving an epimerase and a reductase reaction.</text>
</comment>
<gene>
    <name evidence="9" type="primary">fcl</name>
    <name evidence="11" type="ORF">CQA66_01910</name>
</gene>
<dbReference type="EMBL" id="NXLW01000002">
    <property type="protein sequence ID" value="RDU73440.1"/>
    <property type="molecule type" value="Genomic_DNA"/>
</dbReference>
<comment type="pathway">
    <text evidence="1 9">Nucleotide-sugar biosynthesis; GDP-L-fucose biosynthesis via de novo pathway; GDP-L-fucose from GDP-alpha-D-mannose: step 2/2.</text>
</comment>
<evidence type="ECO:0000256" key="2">
    <source>
        <dbReference type="ARBA" id="ARBA00005959"/>
    </source>
</evidence>
<keyword evidence="6 9" id="KW-0413">Isomerase</keyword>
<feature type="binding site" evidence="9">
    <location>
        <position position="246"/>
    </location>
    <ligand>
        <name>substrate</name>
    </ligand>
</feature>
<dbReference type="GO" id="GO:0042351">
    <property type="term" value="P:'de novo' GDP-L-fucose biosynthetic process"/>
    <property type="evidence" value="ECO:0007669"/>
    <property type="project" value="UniProtKB-UniRule"/>
</dbReference>
<dbReference type="OrthoDB" id="9811425at2"/>
<dbReference type="EC" id="1.1.1.271" evidence="3 9"/>
<organism evidence="11 12">
    <name type="scientific">Helicobacter aurati</name>
    <dbReference type="NCBI Taxonomy" id="137778"/>
    <lineage>
        <taxon>Bacteria</taxon>
        <taxon>Pseudomonadati</taxon>
        <taxon>Campylobacterota</taxon>
        <taxon>Epsilonproteobacteria</taxon>
        <taxon>Campylobacterales</taxon>
        <taxon>Helicobacteraceae</taxon>
        <taxon>Helicobacter</taxon>
    </lineage>
</organism>
<feature type="binding site" evidence="9">
    <location>
        <begin position="175"/>
        <end position="178"/>
    </location>
    <ligand>
        <name>NADP(+)</name>
        <dbReference type="ChEBI" id="CHEBI:58349"/>
    </ligand>
</feature>
<evidence type="ECO:0000259" key="10">
    <source>
        <dbReference type="Pfam" id="PF01370"/>
    </source>
</evidence>